<evidence type="ECO:0000256" key="2">
    <source>
        <dbReference type="ARBA" id="ARBA00022803"/>
    </source>
</evidence>
<dbReference type="GeneID" id="25566379"/>
<protein>
    <submittedName>
        <fullName evidence="6">Uncharacterized protein</fullName>
    </submittedName>
</protein>
<dbReference type="InterPro" id="IPR019734">
    <property type="entry name" value="TPR_rpt"/>
</dbReference>
<dbReference type="PANTHER" id="PTHR45831:SF5">
    <property type="entry name" value="STI1 DOMAIN-CONTAINING PROTEIN"/>
    <property type="match status" value="1"/>
</dbReference>
<dbReference type="Proteomes" id="UP000054408">
    <property type="component" value="Unassembled WGS sequence"/>
</dbReference>
<gene>
    <name evidence="6" type="ORF">AMSG_07463</name>
</gene>
<dbReference type="GO" id="GO:0016020">
    <property type="term" value="C:membrane"/>
    <property type="evidence" value="ECO:0007669"/>
    <property type="project" value="TreeGrafter"/>
</dbReference>
<feature type="compositionally biased region" description="Low complexity" evidence="4">
    <location>
        <begin position="64"/>
        <end position="92"/>
    </location>
</feature>
<feature type="transmembrane region" description="Helical" evidence="5">
    <location>
        <begin position="17"/>
        <end position="37"/>
    </location>
</feature>
<dbReference type="GO" id="GO:0072380">
    <property type="term" value="C:TRC complex"/>
    <property type="evidence" value="ECO:0007669"/>
    <property type="project" value="TreeGrafter"/>
</dbReference>
<evidence type="ECO:0000256" key="3">
    <source>
        <dbReference type="PROSITE-ProRule" id="PRU00339"/>
    </source>
</evidence>
<keyword evidence="7" id="KW-1185">Reference proteome</keyword>
<reference evidence="6 7" key="1">
    <citation type="submission" date="2010-05" db="EMBL/GenBank/DDBJ databases">
        <title>The Genome Sequence of Thecamonas trahens ATCC 50062.</title>
        <authorList>
            <consortium name="The Broad Institute Genome Sequencing Platform"/>
            <person name="Russ C."/>
            <person name="Cuomo C."/>
            <person name="Shea T."/>
            <person name="Young S.K."/>
            <person name="Zeng Q."/>
            <person name="Koehrsen M."/>
            <person name="Haas B."/>
            <person name="Borodovsky M."/>
            <person name="Guigo R."/>
            <person name="Alvarado L."/>
            <person name="Berlin A."/>
            <person name="Bochicchio J."/>
            <person name="Borenstein D."/>
            <person name="Chapman S."/>
            <person name="Chen Z."/>
            <person name="Freedman E."/>
            <person name="Gellesch M."/>
            <person name="Goldberg J."/>
            <person name="Griggs A."/>
            <person name="Gujja S."/>
            <person name="Heilman E."/>
            <person name="Heiman D."/>
            <person name="Hepburn T."/>
            <person name="Howarth C."/>
            <person name="Jen D."/>
            <person name="Larson L."/>
            <person name="Mehta T."/>
            <person name="Park D."/>
            <person name="Pearson M."/>
            <person name="Roberts A."/>
            <person name="Saif S."/>
            <person name="Shenoy N."/>
            <person name="Sisk P."/>
            <person name="Stolte C."/>
            <person name="Sykes S."/>
            <person name="Thomson T."/>
            <person name="Walk T."/>
            <person name="White J."/>
            <person name="Yandava C."/>
            <person name="Burger G."/>
            <person name="Gray M.W."/>
            <person name="Holland P.W.H."/>
            <person name="King N."/>
            <person name="Lang F.B.F."/>
            <person name="Roger A.J."/>
            <person name="Ruiz-Trillo I."/>
            <person name="Lander E."/>
            <person name="Nusbaum C."/>
        </authorList>
    </citation>
    <scope>NUCLEOTIDE SEQUENCE [LARGE SCALE GENOMIC DNA]</scope>
    <source>
        <strain evidence="6 7">ATCC 50062</strain>
    </source>
</reference>
<dbReference type="GO" id="GO:0006620">
    <property type="term" value="P:post-translational protein targeting to endoplasmic reticulum membrane"/>
    <property type="evidence" value="ECO:0007669"/>
    <property type="project" value="TreeGrafter"/>
</dbReference>
<dbReference type="GO" id="GO:0060090">
    <property type="term" value="F:molecular adaptor activity"/>
    <property type="evidence" value="ECO:0007669"/>
    <property type="project" value="TreeGrafter"/>
</dbReference>
<evidence type="ECO:0000256" key="1">
    <source>
        <dbReference type="ARBA" id="ARBA00022737"/>
    </source>
</evidence>
<organism evidence="6 7">
    <name type="scientific">Thecamonas trahens ATCC 50062</name>
    <dbReference type="NCBI Taxonomy" id="461836"/>
    <lineage>
        <taxon>Eukaryota</taxon>
        <taxon>Apusozoa</taxon>
        <taxon>Apusomonadida</taxon>
        <taxon>Apusomonadidae</taxon>
        <taxon>Thecamonas</taxon>
    </lineage>
</organism>
<dbReference type="AlphaFoldDB" id="A0A0L0DJU4"/>
<feature type="compositionally biased region" description="Acidic residues" evidence="4">
    <location>
        <begin position="468"/>
        <end position="533"/>
    </location>
</feature>
<dbReference type="SMART" id="SM00028">
    <property type="entry name" value="TPR"/>
    <property type="match status" value="4"/>
</dbReference>
<accession>A0A0L0DJU4</accession>
<feature type="region of interest" description="Disordered" evidence="4">
    <location>
        <begin position="447"/>
        <end position="533"/>
    </location>
</feature>
<evidence type="ECO:0000313" key="7">
    <source>
        <dbReference type="Proteomes" id="UP000054408"/>
    </source>
</evidence>
<dbReference type="RefSeq" id="XP_013755965.1">
    <property type="nucleotide sequence ID" value="XM_013900511.1"/>
</dbReference>
<evidence type="ECO:0000256" key="5">
    <source>
        <dbReference type="SAM" id="Phobius"/>
    </source>
</evidence>
<evidence type="ECO:0000256" key="4">
    <source>
        <dbReference type="SAM" id="MobiDB-lite"/>
    </source>
</evidence>
<name>A0A0L0DJU4_THETB</name>
<dbReference type="InterPro" id="IPR011990">
    <property type="entry name" value="TPR-like_helical_dom_sf"/>
</dbReference>
<proteinExistence type="predicted"/>
<dbReference type="PROSITE" id="PS50005">
    <property type="entry name" value="TPR"/>
    <property type="match status" value="1"/>
</dbReference>
<dbReference type="InterPro" id="IPR047150">
    <property type="entry name" value="SGT"/>
</dbReference>
<dbReference type="EMBL" id="GL349468">
    <property type="protein sequence ID" value="KNC51563.1"/>
    <property type="molecule type" value="Genomic_DNA"/>
</dbReference>
<keyword evidence="5" id="KW-0812">Transmembrane</keyword>
<dbReference type="Gene3D" id="1.25.40.10">
    <property type="entry name" value="Tetratricopeptide repeat domain"/>
    <property type="match status" value="1"/>
</dbReference>
<keyword evidence="1" id="KW-0677">Repeat</keyword>
<dbReference type="OrthoDB" id="2121326at2759"/>
<feature type="repeat" description="TPR" evidence="3">
    <location>
        <begin position="112"/>
        <end position="145"/>
    </location>
</feature>
<sequence>MSSTSQKGGRGVLGAKWLWPAVAVAGAASAGLAYYYYKLYASASSAKASGDKADGLSRGFLIPPSSASADGSPAASPTASSSSIRRSTSASGLAGAVPQPADADLSPQQRAAEAIRQKGNNAFKAGKFREAVQAYTEALSLGPHPYGAVRCYTNRAIAETRLKEWDAALVDAMMATTADPEFSKAYYMAGQAYMGLGLPHRAAGMFATAKEKSGGKKAQADAEKQRAAAAEKAAAMTAEEVKAAEDSVYAARDAAISALLKAAEAGMIGSNKTVADYNNATGMLLKALMMGELDDYKNNALKADVIRLLGRSHFLAQRFQAAAEMYSAHMGLAQMVKDAGAPAGADAGEVSATGARWDADIQESKFFLAQSLRALGANRDDIIRLLTDAANGPVPSLKTRASTELIKVYKTMRAAEADGSDKALELDALIASLDVDVAKPSVELELEAETEAEAKTETDAAAAADAAAETETEVDADADADAAAETETETEAEADADAAAETEAETDADADADAAAETEVDGAVSEVEDEDAE</sequence>
<dbReference type="eggNOG" id="KOG0553">
    <property type="taxonomic scope" value="Eukaryota"/>
</dbReference>
<keyword evidence="5" id="KW-1133">Transmembrane helix</keyword>
<feature type="region of interest" description="Disordered" evidence="4">
    <location>
        <begin position="64"/>
        <end position="111"/>
    </location>
</feature>
<dbReference type="STRING" id="461836.A0A0L0DJU4"/>
<keyword evidence="5" id="KW-0472">Membrane</keyword>
<keyword evidence="2 3" id="KW-0802">TPR repeat</keyword>
<dbReference type="SUPFAM" id="SSF48452">
    <property type="entry name" value="TPR-like"/>
    <property type="match status" value="1"/>
</dbReference>
<dbReference type="PANTHER" id="PTHR45831">
    <property type="entry name" value="LD24721P"/>
    <property type="match status" value="1"/>
</dbReference>
<evidence type="ECO:0000313" key="6">
    <source>
        <dbReference type="EMBL" id="KNC51563.1"/>
    </source>
</evidence>